<name>A0A061CYJ8_ECTOL</name>
<dbReference type="PANTHER" id="PTHR28004">
    <property type="entry name" value="ZGC:162816-RELATED"/>
    <property type="match status" value="1"/>
</dbReference>
<organism evidence="2 3">
    <name type="scientific">Ectopseudomonas oleovorans</name>
    <name type="common">Pseudomonas oleovorans</name>
    <dbReference type="NCBI Taxonomy" id="301"/>
    <lineage>
        <taxon>Bacteria</taxon>
        <taxon>Pseudomonadati</taxon>
        <taxon>Pseudomonadota</taxon>
        <taxon>Gammaproteobacteria</taxon>
        <taxon>Pseudomonadales</taxon>
        <taxon>Pseudomonadaceae</taxon>
        <taxon>Ectopseudomonas</taxon>
    </lineage>
</organism>
<dbReference type="GO" id="GO:0008721">
    <property type="term" value="F:D-serine ammonia-lyase activity"/>
    <property type="evidence" value="ECO:0007669"/>
    <property type="project" value="TreeGrafter"/>
</dbReference>
<dbReference type="RefSeq" id="WP_003463444.1">
    <property type="nucleotide sequence ID" value="NZ_CAURUH010000119.1"/>
</dbReference>
<evidence type="ECO:0000313" key="3">
    <source>
        <dbReference type="Proteomes" id="UP000272833"/>
    </source>
</evidence>
<accession>A0A061CYJ8</accession>
<dbReference type="InterPro" id="IPR001608">
    <property type="entry name" value="Ala_racemase_N"/>
</dbReference>
<dbReference type="GeneID" id="300417604"/>
<dbReference type="EMBL" id="RHRS01000013">
    <property type="protein sequence ID" value="RRW37724.1"/>
    <property type="molecule type" value="Genomic_DNA"/>
</dbReference>
<comment type="caution">
    <text evidence="2">The sequence shown here is derived from an EMBL/GenBank/DDBJ whole genome shotgun (WGS) entry which is preliminary data.</text>
</comment>
<dbReference type="AlphaFoldDB" id="A0A061CYJ8"/>
<sequence>MKRRHLLGLGALGLLGGWALRPTDRGREHDAYFAELNRHLQRDGEGIPTLLLDLDRLDANADLLAARLGGRLQLRLVAKSLASTGLLEYLAKRLQTPRFMVFHQPQLNHLARSFPQADLLLGKPMPVAAALNFYRQLAHHLDFDPDRQVTWLIDSQQRLVQYGELAKALGRPLRIALEIDVGLERGGFTTPQALAQALLQLRQQPALHLQGLMAYDAHVAHSPPWQNQLRAFSEADERYRLFISSAQGFSDLWPAKPLLNGAGSLTYLLHSQQETSLNEVAVGSALLKPAEFDTPLLKEHQPALWIASPILKTVDGALPYLQPLHPLISAWNPNRENAYYLYGGRWPAQPVSPAGLDYDELYGRSANQERLVGGKGTRLTNNDWVFLRPAISEGVLGDFSEIRLLRRGQLVGRWSTIGNS</sequence>
<dbReference type="Proteomes" id="UP000272833">
    <property type="component" value="Unassembled WGS sequence"/>
</dbReference>
<dbReference type="PANTHER" id="PTHR28004:SF2">
    <property type="entry name" value="D-SERINE DEHYDRATASE"/>
    <property type="match status" value="1"/>
</dbReference>
<dbReference type="GO" id="GO:0036088">
    <property type="term" value="P:D-serine catabolic process"/>
    <property type="evidence" value="ECO:0007669"/>
    <property type="project" value="TreeGrafter"/>
</dbReference>
<dbReference type="SUPFAM" id="SSF51419">
    <property type="entry name" value="PLP-binding barrel"/>
    <property type="match status" value="1"/>
</dbReference>
<reference evidence="2 3" key="1">
    <citation type="submission" date="2018-10" db="EMBL/GenBank/DDBJ databases">
        <title>Transmission dynamics of multidrug resistant bacteria on intensive care unit surfaces.</title>
        <authorList>
            <person name="D'Souza A.W."/>
            <person name="Potter R.F."/>
            <person name="Wallace M."/>
            <person name="Shupe A."/>
            <person name="Patel S."/>
            <person name="Sun S."/>
            <person name="Gul D."/>
            <person name="Kwon J.H."/>
            <person name="Andleeb S."/>
            <person name="Burnham C.-A.D."/>
            <person name="Dantas G."/>
        </authorList>
    </citation>
    <scope>NUCLEOTIDE SEQUENCE [LARGE SCALE GENOMIC DNA]</scope>
    <source>
        <strain evidence="2 3">PO_271</strain>
    </source>
</reference>
<proteinExistence type="predicted"/>
<feature type="domain" description="Alanine racemase N-terminal" evidence="1">
    <location>
        <begin position="53"/>
        <end position="286"/>
    </location>
</feature>
<protein>
    <submittedName>
        <fullName evidence="2">DSD1 family PLP-dependent enzyme</fullName>
    </submittedName>
</protein>
<gene>
    <name evidence="2" type="ORF">EGJ44_07245</name>
</gene>
<dbReference type="Gene3D" id="3.20.20.10">
    <property type="entry name" value="Alanine racemase"/>
    <property type="match status" value="1"/>
</dbReference>
<dbReference type="InterPro" id="IPR029066">
    <property type="entry name" value="PLP-binding_barrel"/>
</dbReference>
<dbReference type="Pfam" id="PF01168">
    <property type="entry name" value="Ala_racemase_N"/>
    <property type="match status" value="1"/>
</dbReference>
<dbReference type="InterPro" id="IPR051466">
    <property type="entry name" value="D-amino_acid_metab_enzyme"/>
</dbReference>
<evidence type="ECO:0000313" key="2">
    <source>
        <dbReference type="EMBL" id="RRW37724.1"/>
    </source>
</evidence>
<accession>A0A3R8X661</accession>
<evidence type="ECO:0000259" key="1">
    <source>
        <dbReference type="Pfam" id="PF01168"/>
    </source>
</evidence>